<dbReference type="EMBL" id="JAAGLU010000004">
    <property type="protein sequence ID" value="NEC85312.1"/>
    <property type="molecule type" value="Genomic_DNA"/>
</dbReference>
<accession>A0A6B3BLS3</accession>
<dbReference type="RefSeq" id="WP_164312780.1">
    <property type="nucleotide sequence ID" value="NZ_JAAGLU010000004.1"/>
</dbReference>
<sequence length="155" mass="16887">MAEACLETDESAFWMSRAVVSESEPDGITVDPGVLPIHGGGEGGDMFQQHWEIAVESTDPARAVAALSAAEHRLGCVLEDGRELPQEEALDLMADTDLYSPNYVAVDDTVPRVFMDCKGGMYPHMARTALRIVAEELRKAGIRQAHLYTRSASHT</sequence>
<comment type="caution">
    <text evidence="1">The sequence shown here is derived from an EMBL/GenBank/DDBJ whole genome shotgun (WGS) entry which is preliminary data.</text>
</comment>
<name>A0A6B3BLS3_9ACTN</name>
<protein>
    <submittedName>
        <fullName evidence="1">Uncharacterized protein</fullName>
    </submittedName>
</protein>
<gene>
    <name evidence="1" type="ORF">G3I71_05475</name>
</gene>
<dbReference type="AlphaFoldDB" id="A0A6B3BLS3"/>
<reference evidence="1" key="1">
    <citation type="submission" date="2020-01" db="EMBL/GenBank/DDBJ databases">
        <title>Insect and environment-associated Actinomycetes.</title>
        <authorList>
            <person name="Currrie C."/>
            <person name="Chevrette M."/>
            <person name="Carlson C."/>
            <person name="Stubbendieck R."/>
            <person name="Wendt-Pienkowski E."/>
        </authorList>
    </citation>
    <scope>NUCLEOTIDE SEQUENCE</scope>
    <source>
        <strain evidence="1">SID12501</strain>
    </source>
</reference>
<proteinExistence type="predicted"/>
<organism evidence="1">
    <name type="scientific">Streptomyces sp. SID12501</name>
    <dbReference type="NCBI Taxonomy" id="2706042"/>
    <lineage>
        <taxon>Bacteria</taxon>
        <taxon>Bacillati</taxon>
        <taxon>Actinomycetota</taxon>
        <taxon>Actinomycetes</taxon>
        <taxon>Kitasatosporales</taxon>
        <taxon>Streptomycetaceae</taxon>
        <taxon>Streptomyces</taxon>
    </lineage>
</organism>
<evidence type="ECO:0000313" key="1">
    <source>
        <dbReference type="EMBL" id="NEC85312.1"/>
    </source>
</evidence>